<dbReference type="Pfam" id="PF07998">
    <property type="entry name" value="Peptidase_M54"/>
    <property type="match status" value="1"/>
</dbReference>
<organism evidence="8 9">
    <name type="scientific">Coprinellus micaceus</name>
    <name type="common">Glistening ink-cap mushroom</name>
    <name type="synonym">Coprinus micaceus</name>
    <dbReference type="NCBI Taxonomy" id="71717"/>
    <lineage>
        <taxon>Eukaryota</taxon>
        <taxon>Fungi</taxon>
        <taxon>Dikarya</taxon>
        <taxon>Basidiomycota</taxon>
        <taxon>Agaricomycotina</taxon>
        <taxon>Agaricomycetes</taxon>
        <taxon>Agaricomycetidae</taxon>
        <taxon>Agaricales</taxon>
        <taxon>Agaricineae</taxon>
        <taxon>Psathyrellaceae</taxon>
        <taxon>Coprinellus</taxon>
    </lineage>
</organism>
<dbReference type="PANTHER" id="PTHR15910">
    <property type="entry name" value="ARCHAEMETZINCIN"/>
    <property type="match status" value="1"/>
</dbReference>
<sequence>MSSSCAHNSLLLEPSRHAAIAGYERPTAGQLADAMATKASTSRGGKNASQVSKDTTPAYSSGTFPAPLVLPKDDLAWDPECPGQDMAEWLGERKKISAKAKRRVVYVAAPPSVSADAPFINDWTTPCSMKESEHSASGASAPNTQDAVEYLEAFYHGVPVQMLPTPLTFALWDDGGPRPAKRARTKAKSSQPKYISLQTSTSATRIRTRVDPNGTFPKQLCLDDILDCAIGDLLPSDAYALLLLTDHDLYEGEEDDFCCGRAYGGSRVAVVSTARYRPEMDRESKVEREHAWPASHCKEYVEGVCCAHEEEGGVKQKGGKRRKAAEGKSEGADPSHSAALDSPLALAVRAHVGSLSSISTSISTRSLSELWLSRVCRTAAHELGHCFGMDHCVYYACSMQGTASLVEDARQPPYLCPVDLAKLMAAVGGDGETIKARYRALKEYCTGHEGTPLFDSYAAWIRGRLEDIG</sequence>
<comment type="caution">
    <text evidence="8">The sequence shown here is derived from an EMBL/GenBank/DDBJ whole genome shotgun (WGS) entry which is preliminary data.</text>
</comment>
<dbReference type="CDD" id="cd11375">
    <property type="entry name" value="Peptidase_M54"/>
    <property type="match status" value="1"/>
</dbReference>
<dbReference type="InterPro" id="IPR012962">
    <property type="entry name" value="Pept_M54_archaemetzincn"/>
</dbReference>
<keyword evidence="5" id="KW-0862">Zinc</keyword>
<keyword evidence="4" id="KW-0378">Hydrolase</keyword>
<proteinExistence type="predicted"/>
<keyword evidence="3" id="KW-0479">Metal-binding</keyword>
<protein>
    <recommendedName>
        <fullName evidence="10">Zincin</fullName>
    </recommendedName>
</protein>
<evidence type="ECO:0000256" key="7">
    <source>
        <dbReference type="SAM" id="MobiDB-lite"/>
    </source>
</evidence>
<dbReference type="Gene3D" id="3.40.390.10">
    <property type="entry name" value="Collagenase (Catalytic Domain)"/>
    <property type="match status" value="1"/>
</dbReference>
<gene>
    <name evidence="8" type="ORF">FA13DRAFT_1737828</name>
</gene>
<dbReference type="OrthoDB" id="2365600at2759"/>
<name>A0A4Y7SVM1_COPMI</name>
<feature type="compositionally biased region" description="Basic and acidic residues" evidence="7">
    <location>
        <begin position="324"/>
        <end position="333"/>
    </location>
</feature>
<feature type="region of interest" description="Disordered" evidence="7">
    <location>
        <begin position="32"/>
        <end position="65"/>
    </location>
</feature>
<dbReference type="SUPFAM" id="SSF55486">
    <property type="entry name" value="Metalloproteases ('zincins'), catalytic domain"/>
    <property type="match status" value="1"/>
</dbReference>
<evidence type="ECO:0008006" key="10">
    <source>
        <dbReference type="Google" id="ProtNLM"/>
    </source>
</evidence>
<dbReference type="GO" id="GO:0008237">
    <property type="term" value="F:metallopeptidase activity"/>
    <property type="evidence" value="ECO:0007669"/>
    <property type="project" value="UniProtKB-KW"/>
</dbReference>
<comment type="cofactor">
    <cofactor evidence="1">
        <name>Zn(2+)</name>
        <dbReference type="ChEBI" id="CHEBI:29105"/>
    </cofactor>
</comment>
<keyword evidence="6" id="KW-0482">Metalloprotease</keyword>
<dbReference type="GO" id="GO:0046872">
    <property type="term" value="F:metal ion binding"/>
    <property type="evidence" value="ECO:0007669"/>
    <property type="project" value="UniProtKB-KW"/>
</dbReference>
<evidence type="ECO:0000256" key="6">
    <source>
        <dbReference type="ARBA" id="ARBA00023049"/>
    </source>
</evidence>
<dbReference type="AlphaFoldDB" id="A0A4Y7SVM1"/>
<evidence type="ECO:0000313" key="9">
    <source>
        <dbReference type="Proteomes" id="UP000298030"/>
    </source>
</evidence>
<accession>A0A4Y7SVM1</accession>
<keyword evidence="2" id="KW-0645">Protease</keyword>
<dbReference type="PANTHER" id="PTHR15910:SF1">
    <property type="entry name" value="ARCHAEMETZINCIN-2"/>
    <property type="match status" value="1"/>
</dbReference>
<feature type="region of interest" description="Disordered" evidence="7">
    <location>
        <begin position="316"/>
        <end position="338"/>
    </location>
</feature>
<evidence type="ECO:0000256" key="4">
    <source>
        <dbReference type="ARBA" id="ARBA00022801"/>
    </source>
</evidence>
<keyword evidence="9" id="KW-1185">Reference proteome</keyword>
<evidence type="ECO:0000256" key="1">
    <source>
        <dbReference type="ARBA" id="ARBA00001947"/>
    </source>
</evidence>
<reference evidence="8 9" key="1">
    <citation type="journal article" date="2019" name="Nat. Ecol. Evol.">
        <title>Megaphylogeny resolves global patterns of mushroom evolution.</title>
        <authorList>
            <person name="Varga T."/>
            <person name="Krizsan K."/>
            <person name="Foldi C."/>
            <person name="Dima B."/>
            <person name="Sanchez-Garcia M."/>
            <person name="Sanchez-Ramirez S."/>
            <person name="Szollosi G.J."/>
            <person name="Szarkandi J.G."/>
            <person name="Papp V."/>
            <person name="Albert L."/>
            <person name="Andreopoulos W."/>
            <person name="Angelini C."/>
            <person name="Antonin V."/>
            <person name="Barry K.W."/>
            <person name="Bougher N.L."/>
            <person name="Buchanan P."/>
            <person name="Buyck B."/>
            <person name="Bense V."/>
            <person name="Catcheside P."/>
            <person name="Chovatia M."/>
            <person name="Cooper J."/>
            <person name="Damon W."/>
            <person name="Desjardin D."/>
            <person name="Finy P."/>
            <person name="Geml J."/>
            <person name="Haridas S."/>
            <person name="Hughes K."/>
            <person name="Justo A."/>
            <person name="Karasinski D."/>
            <person name="Kautmanova I."/>
            <person name="Kiss B."/>
            <person name="Kocsube S."/>
            <person name="Kotiranta H."/>
            <person name="LaButti K.M."/>
            <person name="Lechner B.E."/>
            <person name="Liimatainen K."/>
            <person name="Lipzen A."/>
            <person name="Lukacs Z."/>
            <person name="Mihaltcheva S."/>
            <person name="Morgado L.N."/>
            <person name="Niskanen T."/>
            <person name="Noordeloos M.E."/>
            <person name="Ohm R.A."/>
            <person name="Ortiz-Santana B."/>
            <person name="Ovrebo C."/>
            <person name="Racz N."/>
            <person name="Riley R."/>
            <person name="Savchenko A."/>
            <person name="Shiryaev A."/>
            <person name="Soop K."/>
            <person name="Spirin V."/>
            <person name="Szebenyi C."/>
            <person name="Tomsovsky M."/>
            <person name="Tulloss R.E."/>
            <person name="Uehling J."/>
            <person name="Grigoriev I.V."/>
            <person name="Vagvolgyi C."/>
            <person name="Papp T."/>
            <person name="Martin F.M."/>
            <person name="Miettinen O."/>
            <person name="Hibbett D.S."/>
            <person name="Nagy L.G."/>
        </authorList>
    </citation>
    <scope>NUCLEOTIDE SEQUENCE [LARGE SCALE GENOMIC DNA]</scope>
    <source>
        <strain evidence="8 9">FP101781</strain>
    </source>
</reference>
<evidence type="ECO:0000256" key="5">
    <source>
        <dbReference type="ARBA" id="ARBA00022833"/>
    </source>
</evidence>
<dbReference type="Proteomes" id="UP000298030">
    <property type="component" value="Unassembled WGS sequence"/>
</dbReference>
<feature type="compositionally biased region" description="Polar residues" evidence="7">
    <location>
        <begin position="38"/>
        <end position="63"/>
    </location>
</feature>
<evidence type="ECO:0000256" key="3">
    <source>
        <dbReference type="ARBA" id="ARBA00022723"/>
    </source>
</evidence>
<dbReference type="InterPro" id="IPR024079">
    <property type="entry name" value="MetalloPept_cat_dom_sf"/>
</dbReference>
<dbReference type="GO" id="GO:0006508">
    <property type="term" value="P:proteolysis"/>
    <property type="evidence" value="ECO:0007669"/>
    <property type="project" value="UniProtKB-KW"/>
</dbReference>
<evidence type="ECO:0000256" key="2">
    <source>
        <dbReference type="ARBA" id="ARBA00022670"/>
    </source>
</evidence>
<dbReference type="EMBL" id="QPFP01000052">
    <property type="protein sequence ID" value="TEB25913.1"/>
    <property type="molecule type" value="Genomic_DNA"/>
</dbReference>
<evidence type="ECO:0000313" key="8">
    <source>
        <dbReference type="EMBL" id="TEB25913.1"/>
    </source>
</evidence>